<protein>
    <submittedName>
        <fullName evidence="1">Uncharacterized protein</fullName>
    </submittedName>
</protein>
<proteinExistence type="predicted"/>
<name>A0ACC3T0J0_LIPKO</name>
<accession>A0ACC3T0J0</accession>
<dbReference type="Proteomes" id="UP001433508">
    <property type="component" value="Unassembled WGS sequence"/>
</dbReference>
<organism evidence="1 2">
    <name type="scientific">Lipomyces kononenkoae</name>
    <name type="common">Yeast</name>
    <dbReference type="NCBI Taxonomy" id="34357"/>
    <lineage>
        <taxon>Eukaryota</taxon>
        <taxon>Fungi</taxon>
        <taxon>Dikarya</taxon>
        <taxon>Ascomycota</taxon>
        <taxon>Saccharomycotina</taxon>
        <taxon>Lipomycetes</taxon>
        <taxon>Lipomycetales</taxon>
        <taxon>Lipomycetaceae</taxon>
        <taxon>Lipomyces</taxon>
    </lineage>
</organism>
<keyword evidence="2" id="KW-1185">Reference proteome</keyword>
<dbReference type="EMBL" id="MU971370">
    <property type="protein sequence ID" value="KAK9237371.1"/>
    <property type="molecule type" value="Genomic_DNA"/>
</dbReference>
<comment type="caution">
    <text evidence="1">The sequence shown here is derived from an EMBL/GenBank/DDBJ whole genome shotgun (WGS) entry which is preliminary data.</text>
</comment>
<sequence length="1082" mass="119088">MSGDVNGVSAPTRKAPIDDDPEFEDGEKLAFSSFYDYADRNVDDAALHPVTTNSTPYLGDDEDISGNVWASTDVPVPSPLSSTQIYTSSTPTVPPAIPAATSSTNVAEFPRRSSSSYSYPSPSPPTPTHVPALDTTPNVTVLDSDDTGFGKADGILSGSKLSGTEDFSRVQVPTSRHQWEDTNTSTIKEKRELERHLFASSDSAKELVTSPAETTVRSHQQIVSSQQRMEHTESHESNLSTVHVTTDSGMALEKHSADESVESTTNDDDWQDMPVYASHDIYDDDGNIIAHEEIPSEDEEEENKRRGGAGKGYTRATLDEEDADHAEYLDESTNYLFHDDDPTDSAARNPLNQMRATKELLTEAQRIAYVGLCKLAMVDMATDLARKKGSQRIAKYMSLAYGSMAMWSQKMIMRLYVHMDITPEEQLMIEQLSSHGVETKDLTPTLMQNARVRNPMANDDLNSSHTTLSPRGSSSPSSSGRATPLPEYLPDTKPSEIVQSPAAIEAQKTLDIDIRWTVLCDLFLVLVADSAYDARSRTLLERVGAALDVEWLDIAKFEKRITDALDIEEGSYQIWKEDDIIEARRKRVLKKKYLYMGLATIGGGLVIGLSAGVLAPVIGAGLAAGLSTIGIAGTSGFLAGAGGTAIVTTTGAAIGAKIGIKGMARRMGHVKTFEFRPLHNNERVNLIITVSGWLSGKEDDVRLPFSTIDPIMGDIFSLHWEPDMLTSMGQTINLLATEVITQSIQQILGNTVLIALVASLQLPMWLAKLGYLLDNPWSVSLDRAWAAGLILADTLIQRNLGVRPVTLVGFSLGARVIVSCLIELSKRGAFGLVQNVYIFGSPVVVKRDQFVKATSIVSGRFVNGYSRRDWILGYLFRATSGGLGRIAGLAAIEGIEGIENYDCTELVDGHMGYREAMPRLLHESGWEVLSEEFTEIEDPDPDQQRELQRELVAEFEEAKKRMERESGPVKKQGLLSKWLKPKRKEWWEMVEEDAHAEQGRDGPPSGYSNSGVSSRHRSDSRISDDGYTPPPAIQENRNSYYRAGQTQHEYQFKTGADGNEALFDVDAIRREIERAERALRHN</sequence>
<evidence type="ECO:0000313" key="2">
    <source>
        <dbReference type="Proteomes" id="UP001433508"/>
    </source>
</evidence>
<evidence type="ECO:0000313" key="1">
    <source>
        <dbReference type="EMBL" id="KAK9237371.1"/>
    </source>
</evidence>
<gene>
    <name evidence="1" type="ORF">V1525DRAFT_360863</name>
</gene>
<reference evidence="2" key="1">
    <citation type="journal article" date="2024" name="Front. Bioeng. Biotechnol.">
        <title>Genome-scale model development and genomic sequencing of the oleaginous clade Lipomyces.</title>
        <authorList>
            <person name="Czajka J.J."/>
            <person name="Han Y."/>
            <person name="Kim J."/>
            <person name="Mondo S.J."/>
            <person name="Hofstad B.A."/>
            <person name="Robles A."/>
            <person name="Haridas S."/>
            <person name="Riley R."/>
            <person name="LaButti K."/>
            <person name="Pangilinan J."/>
            <person name="Andreopoulos W."/>
            <person name="Lipzen A."/>
            <person name="Yan J."/>
            <person name="Wang M."/>
            <person name="Ng V."/>
            <person name="Grigoriev I.V."/>
            <person name="Spatafora J.W."/>
            <person name="Magnuson J.K."/>
            <person name="Baker S.E."/>
            <person name="Pomraning K.R."/>
        </authorList>
    </citation>
    <scope>NUCLEOTIDE SEQUENCE [LARGE SCALE GENOMIC DNA]</scope>
    <source>
        <strain evidence="2">CBS 7786</strain>
    </source>
</reference>